<proteinExistence type="inferred from homology"/>
<comment type="similarity">
    <text evidence="1">Belongs to the NADH:flavin oxidoreductase/NADH oxidase family.</text>
</comment>
<dbReference type="InterPro" id="IPR001155">
    <property type="entry name" value="OxRdtase_FMN_N"/>
</dbReference>
<evidence type="ECO:0000256" key="3">
    <source>
        <dbReference type="ARBA" id="ARBA00022643"/>
    </source>
</evidence>
<organism evidence="6 7">
    <name type="scientific">Agaricus bisporus var. burnettii</name>
    <dbReference type="NCBI Taxonomy" id="192524"/>
    <lineage>
        <taxon>Eukaryota</taxon>
        <taxon>Fungi</taxon>
        <taxon>Dikarya</taxon>
        <taxon>Basidiomycota</taxon>
        <taxon>Agaricomycotina</taxon>
        <taxon>Agaricomycetes</taxon>
        <taxon>Agaricomycetidae</taxon>
        <taxon>Agaricales</taxon>
        <taxon>Agaricineae</taxon>
        <taxon>Agaricaceae</taxon>
        <taxon>Agaricus</taxon>
    </lineage>
</organism>
<dbReference type="GO" id="GO:0010181">
    <property type="term" value="F:FMN binding"/>
    <property type="evidence" value="ECO:0007669"/>
    <property type="project" value="InterPro"/>
</dbReference>
<dbReference type="Proteomes" id="UP000629468">
    <property type="component" value="Unassembled WGS sequence"/>
</dbReference>
<dbReference type="AlphaFoldDB" id="A0A8H7C5H8"/>
<dbReference type="InterPro" id="IPR013785">
    <property type="entry name" value="Aldolase_TIM"/>
</dbReference>
<reference evidence="6 7" key="1">
    <citation type="journal article" name="Sci. Rep.">
        <title>Telomere-to-telomere assembled and centromere annotated genomes of the two main subspecies of the button mushroom Agaricus bisporus reveal especially polymorphic chromosome ends.</title>
        <authorList>
            <person name="Sonnenberg A.S.M."/>
            <person name="Sedaghat-Telgerd N."/>
            <person name="Lavrijssen B."/>
            <person name="Ohm R.A."/>
            <person name="Hendrickx P.M."/>
            <person name="Scholtmeijer K."/>
            <person name="Baars J.J.P."/>
            <person name="van Peer A."/>
        </authorList>
    </citation>
    <scope>NUCLEOTIDE SEQUENCE [LARGE SCALE GENOMIC DNA]</scope>
    <source>
        <strain evidence="6 7">H119_p4</strain>
    </source>
</reference>
<evidence type="ECO:0000313" key="6">
    <source>
        <dbReference type="EMBL" id="KAF7763611.1"/>
    </source>
</evidence>
<evidence type="ECO:0000259" key="5">
    <source>
        <dbReference type="Pfam" id="PF00724"/>
    </source>
</evidence>
<comment type="caution">
    <text evidence="6">The sequence shown here is derived from an EMBL/GenBank/DDBJ whole genome shotgun (WGS) entry which is preliminary data.</text>
</comment>
<gene>
    <name evidence="6" type="ORF">Agabi119p4_8148</name>
</gene>
<evidence type="ECO:0000256" key="2">
    <source>
        <dbReference type="ARBA" id="ARBA00022630"/>
    </source>
</evidence>
<keyword evidence="4" id="KW-0560">Oxidoreductase</keyword>
<evidence type="ECO:0000256" key="4">
    <source>
        <dbReference type="ARBA" id="ARBA00023002"/>
    </source>
</evidence>
<name>A0A8H7C5H8_AGABI</name>
<feature type="domain" description="NADH:flavin oxidoreductase/NADH oxidase N-terminal" evidence="5">
    <location>
        <begin position="13"/>
        <end position="265"/>
    </location>
</feature>
<dbReference type="PANTHER" id="PTHR43656:SF2">
    <property type="entry name" value="BINDING OXIDOREDUCTASE, PUTATIVE (AFU_ORTHOLOGUE AFUA_2G08260)-RELATED"/>
    <property type="match status" value="1"/>
</dbReference>
<dbReference type="Gene3D" id="3.20.20.70">
    <property type="entry name" value="Aldolase class I"/>
    <property type="match status" value="1"/>
</dbReference>
<accession>A0A8H7C5H8</accession>
<keyword evidence="2" id="KW-0285">Flavoprotein</keyword>
<dbReference type="GO" id="GO:0016491">
    <property type="term" value="F:oxidoreductase activity"/>
    <property type="evidence" value="ECO:0007669"/>
    <property type="project" value="UniProtKB-KW"/>
</dbReference>
<dbReference type="SUPFAM" id="SSF51395">
    <property type="entry name" value="FMN-linked oxidoreductases"/>
    <property type="match status" value="1"/>
</dbReference>
<protein>
    <recommendedName>
        <fullName evidence="5">NADH:flavin oxidoreductase/NADH oxidase N-terminal domain-containing protein</fullName>
    </recommendedName>
</protein>
<dbReference type="Pfam" id="PF00724">
    <property type="entry name" value="Oxidored_FMN"/>
    <property type="match status" value="1"/>
</dbReference>
<dbReference type="EMBL" id="JABXXO010000011">
    <property type="protein sequence ID" value="KAF7763611.1"/>
    <property type="molecule type" value="Genomic_DNA"/>
</dbReference>
<sequence>MDERKSIDDAPGVFTPIRFPSGCVATNRLVKAPMYEHLANFFGGSPNEFHLALYSIWSRYEWGMVITGNVQVSPSHLTLGRDLVVPKHLDEASIKPYKALANAIKGSGGRTLAILQLSHAGRQSPNIIGGRFPFAKPLAPSAIRVGTNLTLDDPIALMFHKILFQTPEEMSLADFDSVLEGFQRGARLAHMSGFEGIELHVAHGYLLAQFLSPKSNLRQDLYSLKHENGLHFLRRIVDTIRTEAPPRFVVGIKLNAADYVDTSPDDSSSTIPSGETLAFQHVLDIAKWGTVDFIDISGGDYESPGFLNSSMEAKTGRRQALFSRFSQQILKALDNAGYHSPHRPVIMLTGGRASVVCSEIPQIMAEFEKGQGRIDGDIPFAIEPEQSVPIYLKYWPIVSIWASICKVKLVGAGLKTAWYTLVMRKYALTELYRQDGGITSLELTLEKPEPTIYPLWSLLQMYVWVAGPKRHTALIVSFINGWNLDLVVPSSALQSNAEQISAIAN</sequence>
<evidence type="ECO:0000256" key="1">
    <source>
        <dbReference type="ARBA" id="ARBA00005979"/>
    </source>
</evidence>
<dbReference type="PANTHER" id="PTHR43656">
    <property type="entry name" value="BINDING OXIDOREDUCTASE, PUTATIVE (AFU_ORTHOLOGUE AFUA_2G08260)-RELATED"/>
    <property type="match status" value="1"/>
</dbReference>
<dbReference type="InterPro" id="IPR051799">
    <property type="entry name" value="NADH_flavin_oxidoreductase"/>
</dbReference>
<evidence type="ECO:0000313" key="7">
    <source>
        <dbReference type="Proteomes" id="UP000629468"/>
    </source>
</evidence>
<keyword evidence="3" id="KW-0288">FMN</keyword>